<keyword evidence="5" id="KW-0663">Pyridoxal phosphate</keyword>
<sequence>MRVYNSLIELVGDTPLVRLKKVAAGLAPTVLAKVEYFNPGGSVKDRIALRMVEDAERRGLLGPGGTIVEPTSGNTGVGLAIVAAERGYRCVFVCPDKVGADKLAVLRAYGAEVVVCPTTVAPDHPESYYSVSDRLAATIPGAWKPDQYANPNNPESHYHSTGPEIWKQTEGRITHFVAGIGTGGTITGVGRYLKEVSDGRVRVVGADPEGSVYSGGTGRPYLVEGVGEDIWPATYDTSVCDEVIAIGDKESFLMTRRLAKEEALLVGGSCGLAVAAALRVAATAGPDDVIVVLLPDGGRGYLGKIFNDEWMADYGFLDTETEEATAGQVLAAKDDTLPEFVHTHPHETVGTAVAIMREYGVSQLPVMKEEPPVMAAEVVGSIAERDLLDALFNGRAQLGDPVETHMSRPLPVVGSGEPVSRCVELLQGAGAVVVLVDGKPAGVLTRQDLLAHLAG</sequence>
<dbReference type="InterPro" id="IPR046342">
    <property type="entry name" value="CBS_dom_sf"/>
</dbReference>
<gene>
    <name evidence="11" type="ORF">NI17_022900</name>
</gene>
<comment type="pathway">
    <text evidence="2">Amino-acid biosynthesis; L-cysteine biosynthesis; L-cysteine from L-homocysteine and L-serine: step 1/2.</text>
</comment>
<keyword evidence="6" id="KW-0129">CBS domain</keyword>
<dbReference type="GO" id="GO:0016765">
    <property type="term" value="F:transferase activity, transferring alkyl or aryl (other than methyl) groups"/>
    <property type="evidence" value="ECO:0007669"/>
    <property type="project" value="UniProtKB-ARBA"/>
</dbReference>
<dbReference type="InterPro" id="IPR001216">
    <property type="entry name" value="P-phosphate_BS"/>
</dbReference>
<dbReference type="AlphaFoldDB" id="A0A399G2G2"/>
<dbReference type="SUPFAM" id="SSF53686">
    <property type="entry name" value="Tryptophan synthase beta subunit-like PLP-dependent enzymes"/>
    <property type="match status" value="1"/>
</dbReference>
<dbReference type="PANTHER" id="PTHR10314">
    <property type="entry name" value="CYSTATHIONINE BETA-SYNTHASE"/>
    <property type="match status" value="1"/>
</dbReference>
<dbReference type="SUPFAM" id="SSF54631">
    <property type="entry name" value="CBS-domain pair"/>
    <property type="match status" value="1"/>
</dbReference>
<dbReference type="FunFam" id="3.40.50.1100:FF:000118">
    <property type="entry name" value="Related to CYS4-cystathionine beta-synthase"/>
    <property type="match status" value="1"/>
</dbReference>
<dbReference type="SMART" id="SM00116">
    <property type="entry name" value="CBS"/>
    <property type="match status" value="2"/>
</dbReference>
<dbReference type="NCBIfam" id="TIGR01137">
    <property type="entry name" value="cysta_beta"/>
    <property type="match status" value="1"/>
</dbReference>
<dbReference type="Pfam" id="PF00571">
    <property type="entry name" value="CBS"/>
    <property type="match status" value="2"/>
</dbReference>
<dbReference type="GO" id="GO:0005737">
    <property type="term" value="C:cytoplasm"/>
    <property type="evidence" value="ECO:0007669"/>
    <property type="project" value="InterPro"/>
</dbReference>
<accession>A0A399G2G2</accession>
<evidence type="ECO:0000256" key="10">
    <source>
        <dbReference type="NCBIfam" id="TIGR01137"/>
    </source>
</evidence>
<dbReference type="GO" id="GO:0004122">
    <property type="term" value="F:cystathionine beta-synthase activity"/>
    <property type="evidence" value="ECO:0007669"/>
    <property type="project" value="UniProtKB-UniRule"/>
</dbReference>
<evidence type="ECO:0000256" key="1">
    <source>
        <dbReference type="ARBA" id="ARBA00001933"/>
    </source>
</evidence>
<dbReference type="GO" id="GO:0006535">
    <property type="term" value="P:cysteine biosynthetic process from serine"/>
    <property type="evidence" value="ECO:0007669"/>
    <property type="project" value="InterPro"/>
</dbReference>
<dbReference type="Pfam" id="PF00291">
    <property type="entry name" value="PALP"/>
    <property type="match status" value="1"/>
</dbReference>
<dbReference type="Gene3D" id="3.10.580.10">
    <property type="entry name" value="CBS-domain"/>
    <property type="match status" value="1"/>
</dbReference>
<dbReference type="InterPro" id="IPR050214">
    <property type="entry name" value="Cys_Synth/Cystath_Beta-Synth"/>
</dbReference>
<dbReference type="Gene3D" id="3.40.50.1100">
    <property type="match status" value="2"/>
</dbReference>
<dbReference type="InterPro" id="IPR046353">
    <property type="entry name" value="CBS_C"/>
</dbReference>
<dbReference type="PROSITE" id="PS00901">
    <property type="entry name" value="CYS_SYNTHASE"/>
    <property type="match status" value="1"/>
</dbReference>
<dbReference type="EMBL" id="CP063196">
    <property type="protein sequence ID" value="UOE19528.1"/>
    <property type="molecule type" value="Genomic_DNA"/>
</dbReference>
<keyword evidence="12" id="KW-1185">Reference proteome</keyword>
<dbReference type="CDD" id="cd01561">
    <property type="entry name" value="CBS_like"/>
    <property type="match status" value="1"/>
</dbReference>
<proteinExistence type="inferred from homology"/>
<dbReference type="InterPro" id="IPR000644">
    <property type="entry name" value="CBS_dom"/>
</dbReference>
<comment type="cofactor">
    <cofactor evidence="1">
        <name>pyridoxal 5'-phosphate</name>
        <dbReference type="ChEBI" id="CHEBI:597326"/>
    </cofactor>
</comment>
<evidence type="ECO:0000256" key="5">
    <source>
        <dbReference type="ARBA" id="ARBA00022898"/>
    </source>
</evidence>
<comment type="catalytic activity">
    <reaction evidence="9">
        <text>L-homocysteine + L-serine = L,L-cystathionine + H2O</text>
        <dbReference type="Rhea" id="RHEA:10112"/>
        <dbReference type="ChEBI" id="CHEBI:15377"/>
        <dbReference type="ChEBI" id="CHEBI:33384"/>
        <dbReference type="ChEBI" id="CHEBI:58161"/>
        <dbReference type="ChEBI" id="CHEBI:58199"/>
        <dbReference type="EC" id="4.2.1.22"/>
    </reaction>
</comment>
<dbReference type="PROSITE" id="PS51371">
    <property type="entry name" value="CBS"/>
    <property type="match status" value="1"/>
</dbReference>
<evidence type="ECO:0000256" key="3">
    <source>
        <dbReference type="ARBA" id="ARBA00007103"/>
    </source>
</evidence>
<evidence type="ECO:0000313" key="11">
    <source>
        <dbReference type="EMBL" id="UOE19528.1"/>
    </source>
</evidence>
<reference evidence="11" key="1">
    <citation type="submission" date="2020-10" db="EMBL/GenBank/DDBJ databases">
        <title>De novo genome project of the cellulose decomposer Thermobifida halotolerans type strain.</title>
        <authorList>
            <person name="Nagy I."/>
            <person name="Horvath B."/>
            <person name="Kukolya J."/>
            <person name="Nagy I."/>
            <person name="Orsini M."/>
        </authorList>
    </citation>
    <scope>NUCLEOTIDE SEQUENCE</scope>
    <source>
        <strain evidence="11">DSM 44931</strain>
    </source>
</reference>
<keyword evidence="7 11" id="KW-0456">Lyase</keyword>
<dbReference type="InterPro" id="IPR005857">
    <property type="entry name" value="Cysta_beta_synth"/>
</dbReference>
<dbReference type="FunFam" id="3.40.50.1100:FF:000003">
    <property type="entry name" value="Cystathionine beta-synthase"/>
    <property type="match status" value="1"/>
</dbReference>
<dbReference type="CDD" id="cd04608">
    <property type="entry name" value="CBS_pair_CBS"/>
    <property type="match status" value="1"/>
</dbReference>
<evidence type="ECO:0000256" key="7">
    <source>
        <dbReference type="ARBA" id="ARBA00023239"/>
    </source>
</evidence>
<dbReference type="GO" id="GO:0019343">
    <property type="term" value="P:cysteine biosynthetic process via cystathionine"/>
    <property type="evidence" value="ECO:0007669"/>
    <property type="project" value="InterPro"/>
</dbReference>
<dbReference type="KEGG" id="thao:NI17_022900"/>
<evidence type="ECO:0000313" key="12">
    <source>
        <dbReference type="Proteomes" id="UP000265719"/>
    </source>
</evidence>
<dbReference type="EC" id="4.2.1.22" evidence="4 10"/>
<evidence type="ECO:0000256" key="6">
    <source>
        <dbReference type="ARBA" id="ARBA00023122"/>
    </source>
</evidence>
<name>A0A399G2G2_9ACTN</name>
<evidence type="ECO:0000256" key="2">
    <source>
        <dbReference type="ARBA" id="ARBA00005003"/>
    </source>
</evidence>
<dbReference type="InterPro" id="IPR001926">
    <property type="entry name" value="TrpB-like_PALP"/>
</dbReference>
<evidence type="ECO:0000256" key="4">
    <source>
        <dbReference type="ARBA" id="ARBA00012041"/>
    </source>
</evidence>
<evidence type="ECO:0000256" key="8">
    <source>
        <dbReference type="ARBA" id="ARBA00026192"/>
    </source>
</evidence>
<evidence type="ECO:0000256" key="9">
    <source>
        <dbReference type="ARBA" id="ARBA00047490"/>
    </source>
</evidence>
<organism evidence="11 12">
    <name type="scientific">Thermobifida halotolerans</name>
    <dbReference type="NCBI Taxonomy" id="483545"/>
    <lineage>
        <taxon>Bacteria</taxon>
        <taxon>Bacillati</taxon>
        <taxon>Actinomycetota</taxon>
        <taxon>Actinomycetes</taxon>
        <taxon>Streptosporangiales</taxon>
        <taxon>Nocardiopsidaceae</taxon>
        <taxon>Thermobifida</taxon>
    </lineage>
</organism>
<comment type="similarity">
    <text evidence="3">Belongs to the cysteine synthase/cystathionine beta-synthase family.</text>
</comment>
<dbReference type="RefSeq" id="WP_119267981.1">
    <property type="nucleotide sequence ID" value="NZ_CP063196.1"/>
</dbReference>
<dbReference type="InterPro" id="IPR036052">
    <property type="entry name" value="TrpB-like_PALP_sf"/>
</dbReference>
<protein>
    <recommendedName>
        <fullName evidence="8 10">Cystathionine beta-synthase</fullName>
        <ecNumber evidence="4 10">4.2.1.22</ecNumber>
    </recommendedName>
</protein>
<dbReference type="Proteomes" id="UP000265719">
    <property type="component" value="Chromosome"/>
</dbReference>